<keyword evidence="2" id="KW-0560">Oxidoreductase</keyword>
<accession>A0A6N9SWD9</accession>
<protein>
    <submittedName>
        <fullName evidence="5">Molybdopterin-dependent oxidoreductase</fullName>
    </submittedName>
</protein>
<evidence type="ECO:0000256" key="3">
    <source>
        <dbReference type="SAM" id="MobiDB-lite"/>
    </source>
</evidence>
<feature type="region of interest" description="Disordered" evidence="3">
    <location>
        <begin position="1"/>
        <end position="24"/>
    </location>
</feature>
<keyword evidence="1" id="KW-0500">Molybdenum</keyword>
<reference evidence="5 6" key="1">
    <citation type="submission" date="2020-01" db="EMBL/GenBank/DDBJ databases">
        <title>Jiella pacifica sp. nov.</title>
        <authorList>
            <person name="Xue Z."/>
            <person name="Zhu S."/>
            <person name="Chen J."/>
            <person name="Yang J."/>
        </authorList>
    </citation>
    <scope>NUCLEOTIDE SEQUENCE [LARGE SCALE GENOMIC DNA]</scope>
    <source>
        <strain evidence="5 6">40Bstr34</strain>
    </source>
</reference>
<dbReference type="InterPro" id="IPR037165">
    <property type="entry name" value="AldOxase/xan_DH_Mopterin-bd_sf"/>
</dbReference>
<name>A0A6N9SWD9_9HYPH</name>
<comment type="caution">
    <text evidence="5">The sequence shown here is derived from an EMBL/GenBank/DDBJ whole genome shotgun (WGS) entry which is preliminary data.</text>
</comment>
<dbReference type="GO" id="GO:0005506">
    <property type="term" value="F:iron ion binding"/>
    <property type="evidence" value="ECO:0007669"/>
    <property type="project" value="InterPro"/>
</dbReference>
<dbReference type="InterPro" id="IPR036856">
    <property type="entry name" value="Ald_Oxase/Xan_DH_a/b_sf"/>
</dbReference>
<dbReference type="InterPro" id="IPR008274">
    <property type="entry name" value="AldOxase/xan_DH_MoCoBD1"/>
</dbReference>
<dbReference type="InterPro" id="IPR016208">
    <property type="entry name" value="Ald_Oxase/xanthine_DH-like"/>
</dbReference>
<proteinExistence type="predicted"/>
<organism evidence="5 6">
    <name type="scientific">Jiella pacifica</name>
    <dbReference type="NCBI Taxonomy" id="2696469"/>
    <lineage>
        <taxon>Bacteria</taxon>
        <taxon>Pseudomonadati</taxon>
        <taxon>Pseudomonadota</taxon>
        <taxon>Alphaproteobacteria</taxon>
        <taxon>Hyphomicrobiales</taxon>
        <taxon>Aurantimonadaceae</taxon>
        <taxon>Jiella</taxon>
    </lineage>
</organism>
<evidence type="ECO:0000256" key="1">
    <source>
        <dbReference type="ARBA" id="ARBA00022505"/>
    </source>
</evidence>
<dbReference type="RefSeq" id="WP_163461043.1">
    <property type="nucleotide sequence ID" value="NZ_JAAAMG010000002.1"/>
</dbReference>
<dbReference type="Pfam" id="PF01315">
    <property type="entry name" value="Ald_Xan_dh_C"/>
    <property type="match status" value="1"/>
</dbReference>
<dbReference type="EMBL" id="JAAAMG010000002">
    <property type="protein sequence ID" value="NDW03400.1"/>
    <property type="molecule type" value="Genomic_DNA"/>
</dbReference>
<dbReference type="AlphaFoldDB" id="A0A6N9SWD9"/>
<dbReference type="Proteomes" id="UP000469011">
    <property type="component" value="Unassembled WGS sequence"/>
</dbReference>
<dbReference type="InterPro" id="IPR046867">
    <property type="entry name" value="AldOxase/xan_DH_MoCoBD2"/>
</dbReference>
<dbReference type="Pfam" id="PF02738">
    <property type="entry name" value="MoCoBD_1"/>
    <property type="match status" value="1"/>
</dbReference>
<feature type="domain" description="Aldehyde oxidase/xanthine dehydrogenase a/b hammerhead" evidence="4">
    <location>
        <begin position="37"/>
        <end position="148"/>
    </location>
</feature>
<sequence>MSLTDSPAKYGSVAGSETASGPLGRAALRGDGSLKVRGAATYALEQPVEGVLHCVLVQSTIGAGRVAAIDRSAAEAAPGVRLVLDAGNSLTLAPMPDFFGNTPPGDSYVPFAREISFNGELIAAVVADTLEQARAAAALLEVTYEEARSVPTFSDPRAGEGRAVDAMTKEWGEPDAAFAEAPVRIEATYETPREYNLPIEPHGLIVHFEADDRLTIYEPTQWVDGTARNYAGWFGLSFDAVRIVSPFIGGGFGSKAQGLPHSAAAAIAAKMLGRPVKLAVTRPQTFTAYGGRPATRQTLRLGAAADGRLLALDHDAASETSVTGTFTETLGIVTKMMYAVPNLSSRQNVVPVNTVLPGPFRAPGKNPSAFAFECAVDELAVELGMDPVDLRRVNEPDHDFETGKPWSSRRLLKCYDVAGEAFGWAGRNPAPRSMREGRQLIGWGMAVGTHPVYAAPGEATVRLLANGSVEVSSSAIDMGTGTYTILAQTAADVLGVPVEKVTVRLGDSRLGRAPVAGGSQLANLMTAAVHKTALAARDELVTLGLTDPNSPLRDQANTLTVADGRIGASRGGAISVGELLAATGRDHLEVTRDTLPEADRTPEERQRMFSTLAGRGALPDLPVSRHSFCAHFIEVRVDEDFGTIRVSRVVTAFDAGRLYNPKLAESQFKGGIVMGIGMALLEEGVTDPRNGRILSSNLADYRIATNADVPEITTISVGEPDYDATPLGGKAVGELSIVGVAPAIANAVYHATGRRVRSLPIKLDDLL</sequence>
<dbReference type="SUPFAM" id="SSF54665">
    <property type="entry name" value="CO dehydrogenase molybdoprotein N-domain-like"/>
    <property type="match status" value="1"/>
</dbReference>
<dbReference type="Gene3D" id="3.30.365.10">
    <property type="entry name" value="Aldehyde oxidase/xanthine dehydrogenase, molybdopterin binding domain"/>
    <property type="match status" value="4"/>
</dbReference>
<dbReference type="Pfam" id="PF20256">
    <property type="entry name" value="MoCoBD_2"/>
    <property type="match status" value="1"/>
</dbReference>
<dbReference type="GO" id="GO:0016491">
    <property type="term" value="F:oxidoreductase activity"/>
    <property type="evidence" value="ECO:0007669"/>
    <property type="project" value="UniProtKB-KW"/>
</dbReference>
<dbReference type="PANTHER" id="PTHR11908:SF132">
    <property type="entry name" value="ALDEHYDE OXIDASE 1-RELATED"/>
    <property type="match status" value="1"/>
</dbReference>
<dbReference type="Gene3D" id="3.90.1170.50">
    <property type="entry name" value="Aldehyde oxidase/xanthine dehydrogenase, a/b hammerhead"/>
    <property type="match status" value="1"/>
</dbReference>
<dbReference type="SUPFAM" id="SSF56003">
    <property type="entry name" value="Molybdenum cofactor-binding domain"/>
    <property type="match status" value="1"/>
</dbReference>
<dbReference type="PANTHER" id="PTHR11908">
    <property type="entry name" value="XANTHINE DEHYDROGENASE"/>
    <property type="match status" value="1"/>
</dbReference>
<evidence type="ECO:0000259" key="4">
    <source>
        <dbReference type="SMART" id="SM01008"/>
    </source>
</evidence>
<evidence type="ECO:0000256" key="2">
    <source>
        <dbReference type="ARBA" id="ARBA00023002"/>
    </source>
</evidence>
<keyword evidence="6" id="KW-1185">Reference proteome</keyword>
<evidence type="ECO:0000313" key="6">
    <source>
        <dbReference type="Proteomes" id="UP000469011"/>
    </source>
</evidence>
<dbReference type="InterPro" id="IPR000674">
    <property type="entry name" value="Ald_Oxase/Xan_DH_a/b"/>
</dbReference>
<dbReference type="SMART" id="SM01008">
    <property type="entry name" value="Ald_Xan_dh_C"/>
    <property type="match status" value="1"/>
</dbReference>
<evidence type="ECO:0000313" key="5">
    <source>
        <dbReference type="EMBL" id="NDW03400.1"/>
    </source>
</evidence>
<gene>
    <name evidence="5" type="ORF">GTK09_03075</name>
</gene>